<keyword evidence="5" id="KW-0560">Oxidoreductase</keyword>
<comment type="similarity">
    <text evidence="2">Belongs to the homogentisate dioxygenase family.</text>
</comment>
<dbReference type="GO" id="GO:0046872">
    <property type="term" value="F:metal ion binding"/>
    <property type="evidence" value="ECO:0007669"/>
    <property type="project" value="UniProtKB-KW"/>
</dbReference>
<accession>A0A1I3MV97</accession>
<dbReference type="InterPro" id="IPR011051">
    <property type="entry name" value="RmlC_Cupin_sf"/>
</dbReference>
<evidence type="ECO:0000256" key="3">
    <source>
        <dbReference type="ARBA" id="ARBA00022723"/>
    </source>
</evidence>
<dbReference type="STRING" id="1150112.SAMN04487893_102291"/>
<feature type="binding site" evidence="8">
    <location>
        <position position="336"/>
    </location>
    <ligand>
        <name>homogentisate</name>
        <dbReference type="ChEBI" id="CHEBI:16169"/>
    </ligand>
</feature>
<keyword evidence="3 8" id="KW-0479">Metal-binding</keyword>
<dbReference type="InterPro" id="IPR014710">
    <property type="entry name" value="RmlC-like_jellyroll"/>
</dbReference>
<reference evidence="12" key="1">
    <citation type="submission" date="2016-10" db="EMBL/GenBank/DDBJ databases">
        <authorList>
            <person name="Varghese N."/>
            <person name="Submissions S."/>
        </authorList>
    </citation>
    <scope>NUCLEOTIDE SEQUENCE [LARGE SCALE GENOMIC DNA]</scope>
    <source>
        <strain evidence="12">DSM 26542</strain>
    </source>
</reference>
<dbReference type="InterPro" id="IPR005708">
    <property type="entry name" value="Homogentis_dOase"/>
</dbReference>
<dbReference type="GO" id="GO:0005737">
    <property type="term" value="C:cytoplasm"/>
    <property type="evidence" value="ECO:0007669"/>
    <property type="project" value="TreeGrafter"/>
</dbReference>
<evidence type="ECO:0000256" key="6">
    <source>
        <dbReference type="ARBA" id="ARBA00023004"/>
    </source>
</evidence>
<dbReference type="PANTHER" id="PTHR11056:SF0">
    <property type="entry name" value="HOMOGENTISATE 1,2-DIOXYGENASE"/>
    <property type="match status" value="1"/>
</dbReference>
<dbReference type="AlphaFoldDB" id="A0A1I3MV97"/>
<feature type="binding site" evidence="8">
    <location>
        <position position="336"/>
    </location>
    <ligand>
        <name>Fe cation</name>
        <dbReference type="ChEBI" id="CHEBI:24875"/>
    </ligand>
</feature>
<evidence type="ECO:0000256" key="1">
    <source>
        <dbReference type="ARBA" id="ARBA00001962"/>
    </source>
</evidence>
<organism evidence="11 12">
    <name type="scientific">Myroides guanonis</name>
    <dbReference type="NCBI Taxonomy" id="1150112"/>
    <lineage>
        <taxon>Bacteria</taxon>
        <taxon>Pseudomonadati</taxon>
        <taxon>Bacteroidota</taxon>
        <taxon>Flavobacteriia</taxon>
        <taxon>Flavobacteriales</taxon>
        <taxon>Flavobacteriaceae</taxon>
        <taxon>Myroides</taxon>
    </lineage>
</organism>
<feature type="binding site" evidence="8">
    <location>
        <position position="306"/>
    </location>
    <ligand>
        <name>Fe cation</name>
        <dbReference type="ChEBI" id="CHEBI:24875"/>
    </ligand>
</feature>
<name>A0A1I3MV97_9FLAO</name>
<dbReference type="GO" id="GO:0004411">
    <property type="term" value="F:homogentisate 1,2-dioxygenase activity"/>
    <property type="evidence" value="ECO:0007669"/>
    <property type="project" value="InterPro"/>
</dbReference>
<dbReference type="EMBL" id="FORU01000002">
    <property type="protein sequence ID" value="SFJ01024.1"/>
    <property type="molecule type" value="Genomic_DNA"/>
</dbReference>
<evidence type="ECO:0000313" key="12">
    <source>
        <dbReference type="Proteomes" id="UP000243887"/>
    </source>
</evidence>
<protein>
    <submittedName>
        <fullName evidence="11">Homogentisate 1,2-dioxygenase</fullName>
    </submittedName>
</protein>
<dbReference type="Gene3D" id="2.60.120.10">
    <property type="entry name" value="Jelly Rolls"/>
    <property type="match status" value="1"/>
</dbReference>
<dbReference type="SUPFAM" id="SSF51182">
    <property type="entry name" value="RmlC-like cupins"/>
    <property type="match status" value="1"/>
</dbReference>
<feature type="active site" description="Proton acceptor" evidence="7">
    <location>
        <position position="263"/>
    </location>
</feature>
<keyword evidence="12" id="KW-1185">Reference proteome</keyword>
<feature type="domain" description="Homogentisate 1,2-dioxygenase C-terminal" evidence="9">
    <location>
        <begin position="282"/>
        <end position="384"/>
    </location>
</feature>
<dbReference type="Proteomes" id="UP000243887">
    <property type="component" value="Unassembled WGS sequence"/>
</dbReference>
<dbReference type="OrthoDB" id="9768662at2"/>
<dbReference type="GO" id="GO:0006570">
    <property type="term" value="P:tyrosine metabolic process"/>
    <property type="evidence" value="ECO:0007669"/>
    <property type="project" value="InterPro"/>
</dbReference>
<evidence type="ECO:0000313" key="11">
    <source>
        <dbReference type="EMBL" id="SFJ01024.1"/>
    </source>
</evidence>
<keyword evidence="4 11" id="KW-0223">Dioxygenase</keyword>
<evidence type="ECO:0000256" key="8">
    <source>
        <dbReference type="PIRSR" id="PIRSR605708-2"/>
    </source>
</evidence>
<dbReference type="Pfam" id="PF04209">
    <property type="entry name" value="HgmA_C"/>
    <property type="match status" value="1"/>
</dbReference>
<feature type="binding site" evidence="8">
    <location>
        <position position="300"/>
    </location>
    <ligand>
        <name>Fe cation</name>
        <dbReference type="ChEBI" id="CHEBI:24875"/>
    </ligand>
</feature>
<feature type="domain" description="Homogentisate 1,2-dioxygenase N-terminal" evidence="10">
    <location>
        <begin position="47"/>
        <end position="251"/>
    </location>
</feature>
<evidence type="ECO:0000256" key="7">
    <source>
        <dbReference type="PIRSR" id="PIRSR605708-1"/>
    </source>
</evidence>
<dbReference type="InterPro" id="IPR046451">
    <property type="entry name" value="HgmA_C"/>
</dbReference>
<sequence length="388" mass="44859">MPLYHQLGEIPPKRHTIFRKPNGDLYYEQLFGTVGFDGMSTNMYHEHRPTQVKEILKQYSVAPKIAIANNIKSYRLRGFQVQPEDDFLESRKAVLTNSDCTIVLAAPRKSTDDYFYKNTDSDELIFIHKGTGTLRTVLGNLTFSYGDYLLVPRGVIYKIDFDTEDNRLFIVESKQPIYTPKRYRNWFGQLMEHSPFCERDIRRPDHLETYDEKGEFMIKVKKKDEIFEMIYATHPFDVVGYDGYNYPYAFSIHDFEPITGRIHQPPPVHQTFEAGGFVVCSFVPRLYDYHPNSIPAPYNHSNIDSDEVLYYVDGDFMSRNDVGPGHISLHPAGIPHGPHPGAAERSIGHTKTEELAVMVDTFKPLMVTEEAMKIADETYYQSWLEPEK</sequence>
<dbReference type="Pfam" id="PF20510">
    <property type="entry name" value="HgmA_N"/>
    <property type="match status" value="1"/>
</dbReference>
<evidence type="ECO:0000259" key="9">
    <source>
        <dbReference type="Pfam" id="PF04209"/>
    </source>
</evidence>
<evidence type="ECO:0000259" key="10">
    <source>
        <dbReference type="Pfam" id="PF20510"/>
    </source>
</evidence>
<dbReference type="InterPro" id="IPR046452">
    <property type="entry name" value="HgmA_N"/>
</dbReference>
<gene>
    <name evidence="11" type="ORF">SAMN04487893_102291</name>
</gene>
<comment type="cofactor">
    <cofactor evidence="1 8">
        <name>Fe cation</name>
        <dbReference type="ChEBI" id="CHEBI:24875"/>
    </cofactor>
</comment>
<evidence type="ECO:0000256" key="2">
    <source>
        <dbReference type="ARBA" id="ARBA00007757"/>
    </source>
</evidence>
<dbReference type="PANTHER" id="PTHR11056">
    <property type="entry name" value="HOMOGENTISATE 1,2-DIOXYGENASE"/>
    <property type="match status" value="1"/>
</dbReference>
<keyword evidence="6 8" id="KW-0408">Iron</keyword>
<proteinExistence type="inferred from homology"/>
<evidence type="ECO:0000256" key="4">
    <source>
        <dbReference type="ARBA" id="ARBA00022964"/>
    </source>
</evidence>
<dbReference type="RefSeq" id="WP_090678045.1">
    <property type="nucleotide sequence ID" value="NZ_FORU01000002.1"/>
</dbReference>
<evidence type="ECO:0000256" key="5">
    <source>
        <dbReference type="ARBA" id="ARBA00023002"/>
    </source>
</evidence>
<dbReference type="GO" id="GO:0006559">
    <property type="term" value="P:L-phenylalanine catabolic process"/>
    <property type="evidence" value="ECO:0007669"/>
    <property type="project" value="InterPro"/>
</dbReference>